<protein>
    <submittedName>
        <fullName evidence="7 8">Thermosome</fullName>
    </submittedName>
</protein>
<keyword evidence="4 6" id="KW-0067">ATP-binding</keyword>
<keyword evidence="5 6" id="KW-0143">Chaperone</keyword>
<evidence type="ECO:0000256" key="4">
    <source>
        <dbReference type="ARBA" id="ARBA00022840"/>
    </source>
</evidence>
<keyword evidence="9" id="KW-1185">Reference proteome</keyword>
<dbReference type="PRINTS" id="PR00304">
    <property type="entry name" value="TCOMPLEXTCP1"/>
</dbReference>
<reference evidence="10" key="4">
    <citation type="submission" date="2016-10" db="EMBL/GenBank/DDBJ databases">
        <authorList>
            <person name="Varghese N."/>
        </authorList>
    </citation>
    <scope>NUCLEOTIDE SEQUENCE [LARGE SCALE GENOMIC DNA]</scope>
    <source>
        <strain evidence="10">DSM 16632</strain>
    </source>
</reference>
<evidence type="ECO:0000313" key="9">
    <source>
        <dbReference type="Proteomes" id="UP000066376"/>
    </source>
</evidence>
<dbReference type="NCBIfam" id="NF041083">
    <property type="entry name" value="thermosome_beta"/>
    <property type="match status" value="1"/>
</dbReference>
<organism evidence="7 9">
    <name type="scientific">Methanobrevibacter olleyae</name>
    <dbReference type="NCBI Taxonomy" id="294671"/>
    <lineage>
        <taxon>Archaea</taxon>
        <taxon>Methanobacteriati</taxon>
        <taxon>Methanobacteriota</taxon>
        <taxon>Methanomada group</taxon>
        <taxon>Methanobacteria</taxon>
        <taxon>Methanobacteriales</taxon>
        <taxon>Methanobacteriaceae</taxon>
        <taxon>Methanobrevibacter</taxon>
    </lineage>
</organism>
<dbReference type="OrthoDB" id="9362at2157"/>
<dbReference type="InterPro" id="IPR002423">
    <property type="entry name" value="Cpn60/GroEL/TCP-1"/>
</dbReference>
<evidence type="ECO:0000256" key="2">
    <source>
        <dbReference type="ARBA" id="ARBA00008020"/>
    </source>
</evidence>
<dbReference type="EMBL" id="FOTL01000032">
    <property type="protein sequence ID" value="SFL72888.1"/>
    <property type="molecule type" value="Genomic_DNA"/>
</dbReference>
<dbReference type="STRING" id="294671.YLM1_1000"/>
<dbReference type="AlphaFoldDB" id="A0A126R0G9"/>
<dbReference type="GO" id="GO:0016887">
    <property type="term" value="F:ATP hydrolysis activity"/>
    <property type="evidence" value="ECO:0007669"/>
    <property type="project" value="InterPro"/>
</dbReference>
<dbReference type="SUPFAM" id="SSF54849">
    <property type="entry name" value="GroEL-intermediate domain like"/>
    <property type="match status" value="1"/>
</dbReference>
<dbReference type="Pfam" id="PF00118">
    <property type="entry name" value="Cpn60_TCP1"/>
    <property type="match status" value="1"/>
</dbReference>
<evidence type="ECO:0000256" key="5">
    <source>
        <dbReference type="ARBA" id="ARBA00023186"/>
    </source>
</evidence>
<dbReference type="Proteomes" id="UP000183442">
    <property type="component" value="Unassembled WGS sequence"/>
</dbReference>
<accession>A0A126R0G9</accession>
<dbReference type="Gene3D" id="3.30.260.10">
    <property type="entry name" value="TCP-1-like chaperonin intermediate domain"/>
    <property type="match status" value="1"/>
</dbReference>
<sequence>MAEINQPMYILRDDTERFQGNQALRMNILASQILASIVRTTLGPKGMDKMLVDKMGDVVVTNDGATILQEMDITHPAAKMLVEIARKQEHVVGDGTTTVVIIAGELLKKAQELYEDGTAIPTILMGYRLAVAKALDILFNISTDARDKDTLFGIAKTAMTGKGSDYAKDELAELLVQAVMKVEAGEEVDKKLIKIHRINGGSVEDSEIVDGIFIDQGRARDSMPKEIHDAKIALMKYPLELKDLDNAKVDLTDSLQMQAFLDSEQETLKDIADKIIDSGCNVLFCQKGIDDVVQHHLSKAGIMAFKRVKNTDVKRIMKATGAELITNIEDLTAEVLGKAGYIHEEKVFDQILTFIEECEDPKASSILIRGSTRHISSEIERAMEDALGVVAATVEDGKVVFGGGAPEIEIARQLRAYANSISGREQLAVIAFAESLEIVPRTLSENAGLNTIDLLVELRASHEDNINMGLDVFEGKIVDMKEFGVIEPQRVKKQAIQAAQEACEMILRIDDLVAAAGALQKVDEDENLDHSGMPPAPGMGGMGAMGGMPPMM</sequence>
<reference evidence="8" key="3">
    <citation type="submission" date="2016-10" db="EMBL/GenBank/DDBJ databases">
        <authorList>
            <person name="de Groot N.N."/>
        </authorList>
    </citation>
    <scope>NUCLEOTIDE SEQUENCE [LARGE SCALE GENOMIC DNA]</scope>
    <source>
        <strain evidence="8">DSM 16632</strain>
    </source>
</reference>
<reference evidence="7 9" key="1">
    <citation type="journal article" date="2016" name="Genome Announc.">
        <title>Draft Genome Sequence of the Rumen Methanogen Methanobrevibacter olleyae YLM1.</title>
        <authorList>
            <person name="Kelly W.J."/>
            <person name="Li D."/>
            <person name="Lambie S.C."/>
            <person name="Cox F."/>
            <person name="Attwood G.T."/>
            <person name="Altermann E."/>
            <person name="Leahy S.C."/>
        </authorList>
    </citation>
    <scope>NUCLEOTIDE SEQUENCE [LARGE SCALE GENOMIC DNA]</scope>
    <source>
        <strain evidence="7 9">YLM1</strain>
    </source>
</reference>
<dbReference type="GO" id="GO:0005524">
    <property type="term" value="F:ATP binding"/>
    <property type="evidence" value="ECO:0007669"/>
    <property type="project" value="UniProtKB-KW"/>
</dbReference>
<reference evidence="9" key="2">
    <citation type="submission" date="2016-02" db="EMBL/GenBank/DDBJ databases">
        <title>The draft genome sequence of the rumen methanogen Methanobrevibacter olleyae YLM1.</title>
        <authorList>
            <consortium name="New Zealand Agricultural Greenhouse Gas Research Centre/Pastoral Greenhouse Gas Research Consortium"/>
            <person name="Kelly W.J."/>
            <person name="Li D."/>
            <person name="Lambie S.C."/>
            <person name="Attwood G.T."/>
            <person name="Altermann E."/>
            <person name="Leahy S.C."/>
        </authorList>
    </citation>
    <scope>NUCLEOTIDE SEQUENCE [LARGE SCALE GENOMIC DNA]</scope>
    <source>
        <strain evidence="9">YLM1</strain>
    </source>
</reference>
<dbReference type="PROSITE" id="PS00750">
    <property type="entry name" value="TCP1_1"/>
    <property type="match status" value="1"/>
</dbReference>
<proteinExistence type="inferred from homology"/>
<gene>
    <name evidence="8" type="ORF">SAMN02910297_01611</name>
    <name evidence="7" type="ORF">YLM1_1000</name>
</gene>
<evidence type="ECO:0000256" key="6">
    <source>
        <dbReference type="RuleBase" id="RU004187"/>
    </source>
</evidence>
<dbReference type="InterPro" id="IPR027413">
    <property type="entry name" value="GROEL-like_equatorial_sf"/>
</dbReference>
<dbReference type="SUPFAM" id="SSF48592">
    <property type="entry name" value="GroEL equatorial domain-like"/>
    <property type="match status" value="1"/>
</dbReference>
<comment type="similarity">
    <text evidence="2 6">Belongs to the TCP-1 chaperonin family.</text>
</comment>
<dbReference type="InterPro" id="IPR054827">
    <property type="entry name" value="thermosome_alpha"/>
</dbReference>
<dbReference type="PROSITE" id="PS00995">
    <property type="entry name" value="TCP1_3"/>
    <property type="match status" value="1"/>
</dbReference>
<dbReference type="InterPro" id="IPR027409">
    <property type="entry name" value="GroEL-like_apical_dom_sf"/>
</dbReference>
<dbReference type="EMBL" id="CP014265">
    <property type="protein sequence ID" value="AMK15557.1"/>
    <property type="molecule type" value="Genomic_DNA"/>
</dbReference>
<dbReference type="GeneID" id="28489300"/>
<dbReference type="PATRIC" id="fig|294671.3.peg.1047"/>
<dbReference type="SUPFAM" id="SSF52029">
    <property type="entry name" value="GroEL apical domain-like"/>
    <property type="match status" value="1"/>
</dbReference>
<evidence type="ECO:0000256" key="1">
    <source>
        <dbReference type="ARBA" id="ARBA00002462"/>
    </source>
</evidence>
<evidence type="ECO:0000313" key="8">
    <source>
        <dbReference type="EMBL" id="SFL72888.1"/>
    </source>
</evidence>
<dbReference type="InterPro" id="IPR027410">
    <property type="entry name" value="TCP-1-like_intermed_sf"/>
</dbReference>
<evidence type="ECO:0000256" key="3">
    <source>
        <dbReference type="ARBA" id="ARBA00022741"/>
    </source>
</evidence>
<name>A0A126R0G9_METOL</name>
<evidence type="ECO:0000313" key="7">
    <source>
        <dbReference type="EMBL" id="AMK15557.1"/>
    </source>
</evidence>
<dbReference type="GO" id="GO:0140662">
    <property type="term" value="F:ATP-dependent protein folding chaperone"/>
    <property type="evidence" value="ECO:0007669"/>
    <property type="project" value="InterPro"/>
</dbReference>
<dbReference type="PROSITE" id="PS00751">
    <property type="entry name" value="TCP1_2"/>
    <property type="match status" value="1"/>
</dbReference>
<dbReference type="InterPro" id="IPR053374">
    <property type="entry name" value="TCP-1_chaperonin"/>
</dbReference>
<evidence type="ECO:0000313" key="10">
    <source>
        <dbReference type="Proteomes" id="UP000183442"/>
    </source>
</evidence>
<keyword evidence="3 6" id="KW-0547">Nucleotide-binding</keyword>
<dbReference type="InterPro" id="IPR002194">
    <property type="entry name" value="Chaperonin_TCP-1_CS"/>
</dbReference>
<dbReference type="Proteomes" id="UP000066376">
    <property type="component" value="Chromosome"/>
</dbReference>
<dbReference type="KEGG" id="mol:YLM1_1000"/>
<comment type="function">
    <text evidence="1">Molecular chaperone; binds unfolded polypeptides in vitro, and has a weak ATPase activity.</text>
</comment>
<dbReference type="RefSeq" id="WP_067146896.1">
    <property type="nucleotide sequence ID" value="NZ_CP014265.1"/>
</dbReference>
<dbReference type="InterPro" id="IPR017998">
    <property type="entry name" value="Chaperone_TCP-1"/>
</dbReference>
<dbReference type="NCBIfam" id="NF041082">
    <property type="entry name" value="thermosome_alpha"/>
    <property type="match status" value="1"/>
</dbReference>
<dbReference type="Gene3D" id="3.50.7.10">
    <property type="entry name" value="GroEL"/>
    <property type="match status" value="1"/>
</dbReference>
<dbReference type="GO" id="GO:0051082">
    <property type="term" value="F:unfolded protein binding"/>
    <property type="evidence" value="ECO:0007669"/>
    <property type="project" value="InterPro"/>
</dbReference>
<dbReference type="Gene3D" id="1.10.560.10">
    <property type="entry name" value="GroEL-like equatorial domain"/>
    <property type="match status" value="1"/>
</dbReference>
<dbReference type="PANTHER" id="PTHR11353">
    <property type="entry name" value="CHAPERONIN"/>
    <property type="match status" value="1"/>
</dbReference>